<keyword evidence="9" id="KW-1185">Reference proteome</keyword>
<feature type="signal peptide" evidence="6">
    <location>
        <begin position="1"/>
        <end position="28"/>
    </location>
</feature>
<dbReference type="RefSeq" id="WP_273935949.1">
    <property type="nucleotide sequence ID" value="NZ_CP097263.1"/>
</dbReference>
<comment type="similarity">
    <text evidence="1">Belongs to the peptidase S8 family.</text>
</comment>
<keyword evidence="6" id="KW-0732">Signal</keyword>
<evidence type="ECO:0000256" key="3">
    <source>
        <dbReference type="ARBA" id="ARBA00022801"/>
    </source>
</evidence>
<gene>
    <name evidence="8" type="ORF">ACFFH7_23340</name>
</gene>
<comment type="caution">
    <text evidence="8">The sequence shown here is derived from an EMBL/GenBank/DDBJ whole genome shotgun (WGS) entry which is preliminary data.</text>
</comment>
<evidence type="ECO:0000313" key="9">
    <source>
        <dbReference type="Proteomes" id="UP001589810"/>
    </source>
</evidence>
<evidence type="ECO:0000259" key="7">
    <source>
        <dbReference type="Pfam" id="PF00082"/>
    </source>
</evidence>
<feature type="domain" description="Peptidase S8/S53" evidence="7">
    <location>
        <begin position="220"/>
        <end position="606"/>
    </location>
</feature>
<organism evidence="8 9">
    <name type="scientific">Kutzneria chonburiensis</name>
    <dbReference type="NCBI Taxonomy" id="1483604"/>
    <lineage>
        <taxon>Bacteria</taxon>
        <taxon>Bacillati</taxon>
        <taxon>Actinomycetota</taxon>
        <taxon>Actinomycetes</taxon>
        <taxon>Pseudonocardiales</taxon>
        <taxon>Pseudonocardiaceae</taxon>
        <taxon>Kutzneria</taxon>
    </lineage>
</organism>
<evidence type="ECO:0000256" key="6">
    <source>
        <dbReference type="SAM" id="SignalP"/>
    </source>
</evidence>
<keyword evidence="2" id="KW-0645">Protease</keyword>
<dbReference type="PANTHER" id="PTHR43806">
    <property type="entry name" value="PEPTIDASE S8"/>
    <property type="match status" value="1"/>
</dbReference>
<proteinExistence type="inferred from homology"/>
<dbReference type="Proteomes" id="UP001589810">
    <property type="component" value="Unassembled WGS sequence"/>
</dbReference>
<keyword evidence="4" id="KW-0720">Serine protease</keyword>
<dbReference type="EMBL" id="JBHLUD010000007">
    <property type="protein sequence ID" value="MFC0544460.1"/>
    <property type="molecule type" value="Genomic_DNA"/>
</dbReference>
<evidence type="ECO:0000313" key="8">
    <source>
        <dbReference type="EMBL" id="MFC0544460.1"/>
    </source>
</evidence>
<dbReference type="InterPro" id="IPR023828">
    <property type="entry name" value="Peptidase_S8_Ser-AS"/>
</dbReference>
<accession>A0ABV6MVV9</accession>
<sequence>MSVHARAALVATVVLVAAPLVGVPAADAAEQRTDAGIAAVMELKQHLTPVEQKQSMSFVIEKHLRADAGLRTTLPRFKTSAKPDAIAVDVQVTAVTPAVQAAIRDAGGTVKYVSTRLRTIEATLPLAGIDTVAGRADVRMVKASAKAVTDKADPPPATLFEGDKAHGADAARTLYGVNGANTKICVLSNGIDSLAAAQAAGQLPKDIDVLPGQEGVQDEGTAMLEIVHSVAPAAKLGFATAFNGEASYADNIRALRHTAHCTVIVDDAAYLDESPFQDGPVAQSVIDVTNDGALYFTSAGNNGNTADGTAGHWEGDFTDSGKTIAGTFGTAHDFAPGSAVQTLEPVSKGSLGDVAILSWSDPSGGAKNDFDLYVLDPAGNVVAVGADKQDGGQDPIEGVTLPGTDDAQYAHNAPYFLAVVRYAGKDKRYLSLSVNRGRFVDSDNVKAYTTPGAIYGHAGVPAAISVAAAPAATALGPLEPGDPTGPTGPYPGTFGPGSRWERFTSDGPRHVFYNPDGTPITRGNVTSTGGTTRPKPDITAADGVNTTVPNFQPFFGTSAAAPYAAAIAGLLLSAKPNATPAQVRQAIVSSAVDIGPAGFDTVTGYGIVMAGPALQAIGATPVAP</sequence>
<evidence type="ECO:0000256" key="5">
    <source>
        <dbReference type="SAM" id="MobiDB-lite"/>
    </source>
</evidence>
<name>A0ABV6MVV9_9PSEU</name>
<keyword evidence="3" id="KW-0378">Hydrolase</keyword>
<feature type="chain" id="PRO_5046476697" evidence="6">
    <location>
        <begin position="29"/>
        <end position="624"/>
    </location>
</feature>
<evidence type="ECO:0000256" key="4">
    <source>
        <dbReference type="ARBA" id="ARBA00022825"/>
    </source>
</evidence>
<dbReference type="PANTHER" id="PTHR43806:SF11">
    <property type="entry name" value="CEREVISIN-RELATED"/>
    <property type="match status" value="1"/>
</dbReference>
<dbReference type="Pfam" id="PF00082">
    <property type="entry name" value="Peptidase_S8"/>
    <property type="match status" value="1"/>
</dbReference>
<dbReference type="InterPro" id="IPR000209">
    <property type="entry name" value="Peptidase_S8/S53_dom"/>
</dbReference>
<feature type="compositionally biased region" description="Polar residues" evidence="5">
    <location>
        <begin position="521"/>
        <end position="531"/>
    </location>
</feature>
<dbReference type="SUPFAM" id="SSF52743">
    <property type="entry name" value="Subtilisin-like"/>
    <property type="match status" value="1"/>
</dbReference>
<evidence type="ECO:0000256" key="2">
    <source>
        <dbReference type="ARBA" id="ARBA00022670"/>
    </source>
</evidence>
<reference evidence="8 9" key="1">
    <citation type="submission" date="2024-09" db="EMBL/GenBank/DDBJ databases">
        <authorList>
            <person name="Sun Q."/>
            <person name="Mori K."/>
        </authorList>
    </citation>
    <scope>NUCLEOTIDE SEQUENCE [LARGE SCALE GENOMIC DNA]</scope>
    <source>
        <strain evidence="8 9">TBRC 1432</strain>
    </source>
</reference>
<protein>
    <submittedName>
        <fullName evidence="8">S8 family serine peptidase</fullName>
    </submittedName>
</protein>
<dbReference type="Gene3D" id="3.40.50.200">
    <property type="entry name" value="Peptidase S8/S53 domain"/>
    <property type="match status" value="1"/>
</dbReference>
<feature type="region of interest" description="Disordered" evidence="5">
    <location>
        <begin position="515"/>
        <end position="534"/>
    </location>
</feature>
<dbReference type="PROSITE" id="PS00138">
    <property type="entry name" value="SUBTILASE_SER"/>
    <property type="match status" value="1"/>
</dbReference>
<dbReference type="InterPro" id="IPR036852">
    <property type="entry name" value="Peptidase_S8/S53_dom_sf"/>
</dbReference>
<evidence type="ECO:0000256" key="1">
    <source>
        <dbReference type="ARBA" id="ARBA00011073"/>
    </source>
</evidence>
<dbReference type="InterPro" id="IPR050131">
    <property type="entry name" value="Peptidase_S8_subtilisin-like"/>
</dbReference>